<reference evidence="1 3" key="1">
    <citation type="submission" date="2018-06" db="EMBL/GenBank/DDBJ databases">
        <authorList>
            <consortium name="Pathogen Informatics"/>
            <person name="Doyle S."/>
        </authorList>
    </citation>
    <scope>NUCLEOTIDE SEQUENCE [LARGE SCALE GENOMIC DNA]</scope>
    <source>
        <strain evidence="1 3">NCTC10343</strain>
    </source>
</reference>
<evidence type="ECO:0000313" key="2">
    <source>
        <dbReference type="EMBL" id="SUE13187.1"/>
    </source>
</evidence>
<evidence type="ECO:0000313" key="1">
    <source>
        <dbReference type="EMBL" id="SUE13150.1"/>
    </source>
</evidence>
<dbReference type="Proteomes" id="UP000254400">
    <property type="component" value="Unassembled WGS sequence"/>
</dbReference>
<dbReference type="GeneID" id="93350977"/>
<protein>
    <submittedName>
        <fullName evidence="1">Uncharacterized protein</fullName>
    </submittedName>
</protein>
<dbReference type="RefSeq" id="WP_019688400.1">
    <property type="nucleotide sequence ID" value="NZ_CP036497.1"/>
</dbReference>
<proteinExistence type="predicted"/>
<name>A0A379LSY5_PAEPO</name>
<gene>
    <name evidence="1" type="ORF">NCTC10343_05572</name>
    <name evidence="2" type="ORF">NCTC10343_05612</name>
</gene>
<dbReference type="EMBL" id="UGSC01000002">
    <property type="protein sequence ID" value="SUE13187.1"/>
    <property type="molecule type" value="Genomic_DNA"/>
</dbReference>
<dbReference type="EMBL" id="UGSC01000002">
    <property type="protein sequence ID" value="SUE13150.1"/>
    <property type="molecule type" value="Genomic_DNA"/>
</dbReference>
<dbReference type="AlphaFoldDB" id="A0A379LSY5"/>
<organism evidence="1 3">
    <name type="scientific">Paenibacillus polymyxa</name>
    <name type="common">Bacillus polymyxa</name>
    <dbReference type="NCBI Taxonomy" id="1406"/>
    <lineage>
        <taxon>Bacteria</taxon>
        <taxon>Bacillati</taxon>
        <taxon>Bacillota</taxon>
        <taxon>Bacilli</taxon>
        <taxon>Bacillales</taxon>
        <taxon>Paenibacillaceae</taxon>
        <taxon>Paenibacillus</taxon>
    </lineage>
</organism>
<sequence length="91" mass="10717">MREEDFTKVFKYVREVETEDYWSFLESLVLARIQHCQSKICNLEMRQQAGENAENLNQIITDCRAELTAFQELKAFVDQNKNEKGPNRGND</sequence>
<evidence type="ECO:0000313" key="3">
    <source>
        <dbReference type="Proteomes" id="UP000254400"/>
    </source>
</evidence>
<accession>A0A379LSY5</accession>